<comment type="caution">
    <text evidence="6">The sequence shown here is derived from an EMBL/GenBank/DDBJ whole genome shotgun (WGS) entry which is preliminary data.</text>
</comment>
<proteinExistence type="predicted"/>
<evidence type="ECO:0000259" key="5">
    <source>
        <dbReference type="Pfam" id="PF08640"/>
    </source>
</evidence>
<dbReference type="PANTHER" id="PTHR23271">
    <property type="entry name" value="HEPATOCELLULAR CARCINOMA-ASSOCIATED ANTIGEN 66"/>
    <property type="match status" value="1"/>
</dbReference>
<dbReference type="AlphaFoldDB" id="A0A7J7IDQ0"/>
<sequence>MAAVSIERHLEEVLQQTTEQVEAGAWTLDEAARLLQRRRTWECALARTKGGNSMRDRLRDTFVSYIRFEVAVWALLRRRLSKREPAPSAERSSSMVPTTRVQRAQRLKLLGKMRQRIIRLYERAVSTRLLRAEDTLWFAFIRFVARTGEQRTARPVLVRALRQIGPSCPRVFVVVASLEVDLFGSTHTARAIFLRGLRHHDQDTELWAHYIIFEVTMALKRLHRMAILQASERGATDSEIWKVARLARRYAQTTLTKAAARKQLDERLMKLLENVAETWREDVGVFMYAIGMNALSFEAYKLA</sequence>
<evidence type="ECO:0000256" key="2">
    <source>
        <dbReference type="ARBA" id="ARBA00022552"/>
    </source>
</evidence>
<dbReference type="Gene3D" id="1.25.40.10">
    <property type="entry name" value="Tetratricopeptide repeat domain"/>
    <property type="match status" value="1"/>
</dbReference>
<gene>
    <name evidence="6" type="ORF">F1559_000591</name>
</gene>
<dbReference type="PANTHER" id="PTHR23271:SF1">
    <property type="entry name" value="U3 SMALL NUCLEOLAR RNA-ASSOCIATED PROTEIN 6 HOMOLOG"/>
    <property type="match status" value="1"/>
</dbReference>
<dbReference type="InterPro" id="IPR013949">
    <property type="entry name" value="Utp6"/>
</dbReference>
<reference evidence="6 7" key="1">
    <citation type="journal article" date="2020" name="J. Phycol.">
        <title>Comparative genome analysis reveals Cyanidiococcus gen. nov., a new extremophilic red algal genus sister to Cyanidioschyzon (Cyanidioschyzonaceae, Rhodophyta).</title>
        <authorList>
            <person name="Liu S.-L."/>
            <person name="Chiang Y.-R."/>
            <person name="Yoon H.S."/>
            <person name="Fu H.-Y."/>
        </authorList>
    </citation>
    <scope>NUCLEOTIDE SEQUENCE [LARGE SCALE GENOMIC DNA]</scope>
    <source>
        <strain evidence="6 7">THAL066</strain>
    </source>
</reference>
<keyword evidence="4" id="KW-0539">Nucleus</keyword>
<protein>
    <recommendedName>
        <fullName evidence="5">U3 small nucleolar RNA-associated protein 6 N-terminal domain-containing protein</fullName>
    </recommendedName>
</protein>
<keyword evidence="2" id="KW-0698">rRNA processing</keyword>
<accession>A0A7J7IDQ0</accession>
<organism evidence="6 7">
    <name type="scientific">Cyanidiococcus yangmingshanensis</name>
    <dbReference type="NCBI Taxonomy" id="2690220"/>
    <lineage>
        <taxon>Eukaryota</taxon>
        <taxon>Rhodophyta</taxon>
        <taxon>Bangiophyceae</taxon>
        <taxon>Cyanidiales</taxon>
        <taxon>Cyanidiaceae</taxon>
        <taxon>Cyanidiococcus</taxon>
    </lineage>
</organism>
<dbReference type="InterPro" id="IPR011990">
    <property type="entry name" value="TPR-like_helical_dom_sf"/>
</dbReference>
<dbReference type="InterPro" id="IPR055347">
    <property type="entry name" value="UTP6_N"/>
</dbReference>
<feature type="domain" description="U3 small nucleolar RNA-associated protein 6 N-terminal" evidence="5">
    <location>
        <begin position="10"/>
        <end position="90"/>
    </location>
</feature>
<evidence type="ECO:0000313" key="6">
    <source>
        <dbReference type="EMBL" id="KAF6000809.1"/>
    </source>
</evidence>
<evidence type="ECO:0000256" key="1">
    <source>
        <dbReference type="ARBA" id="ARBA00004604"/>
    </source>
</evidence>
<dbReference type="GO" id="GO:0032040">
    <property type="term" value="C:small-subunit processome"/>
    <property type="evidence" value="ECO:0007669"/>
    <property type="project" value="TreeGrafter"/>
</dbReference>
<evidence type="ECO:0000256" key="4">
    <source>
        <dbReference type="ARBA" id="ARBA00023242"/>
    </source>
</evidence>
<dbReference type="SUPFAM" id="SSF48452">
    <property type="entry name" value="TPR-like"/>
    <property type="match status" value="1"/>
</dbReference>
<dbReference type="OrthoDB" id="28112at2759"/>
<evidence type="ECO:0000313" key="7">
    <source>
        <dbReference type="Proteomes" id="UP000530660"/>
    </source>
</evidence>
<dbReference type="GO" id="GO:0034388">
    <property type="term" value="C:Pwp2p-containing subcomplex of 90S preribosome"/>
    <property type="evidence" value="ECO:0007669"/>
    <property type="project" value="TreeGrafter"/>
</dbReference>
<dbReference type="GO" id="GO:0030515">
    <property type="term" value="F:snoRNA binding"/>
    <property type="evidence" value="ECO:0007669"/>
    <property type="project" value="InterPro"/>
</dbReference>
<dbReference type="EMBL" id="VWRR01000017">
    <property type="protein sequence ID" value="KAF6000809.1"/>
    <property type="molecule type" value="Genomic_DNA"/>
</dbReference>
<comment type="subcellular location">
    <subcellularLocation>
        <location evidence="1">Nucleus</location>
        <location evidence="1">Nucleolus</location>
    </subcellularLocation>
</comment>
<dbReference type="Pfam" id="PF08640">
    <property type="entry name" value="U3_assoc_6"/>
    <property type="match status" value="1"/>
</dbReference>
<dbReference type="Proteomes" id="UP000530660">
    <property type="component" value="Unassembled WGS sequence"/>
</dbReference>
<name>A0A7J7IDQ0_9RHOD</name>
<dbReference type="GO" id="GO:0000462">
    <property type="term" value="P:maturation of SSU-rRNA from tricistronic rRNA transcript (SSU-rRNA, 5.8S rRNA, LSU-rRNA)"/>
    <property type="evidence" value="ECO:0007669"/>
    <property type="project" value="InterPro"/>
</dbReference>
<keyword evidence="7" id="KW-1185">Reference proteome</keyword>
<keyword evidence="3" id="KW-0677">Repeat</keyword>
<evidence type="ECO:0000256" key="3">
    <source>
        <dbReference type="ARBA" id="ARBA00022737"/>
    </source>
</evidence>